<organism evidence="5 6">
    <name type="scientific">Actinoplanes digitatis</name>
    <dbReference type="NCBI Taxonomy" id="1868"/>
    <lineage>
        <taxon>Bacteria</taxon>
        <taxon>Bacillati</taxon>
        <taxon>Actinomycetota</taxon>
        <taxon>Actinomycetes</taxon>
        <taxon>Micromonosporales</taxon>
        <taxon>Micromonosporaceae</taxon>
        <taxon>Actinoplanes</taxon>
    </lineage>
</organism>
<protein>
    <submittedName>
        <fullName evidence="5">DNA polymerase III delta prime subunit</fullName>
    </submittedName>
</protein>
<dbReference type="Gene3D" id="1.10.8.60">
    <property type="match status" value="1"/>
</dbReference>
<evidence type="ECO:0000256" key="1">
    <source>
        <dbReference type="ARBA" id="ARBA00006914"/>
    </source>
</evidence>
<dbReference type="Gene3D" id="3.40.50.300">
    <property type="entry name" value="P-loop containing nucleotide triphosphate hydrolases"/>
    <property type="match status" value="1"/>
</dbReference>
<dbReference type="RefSeq" id="WP_184995782.1">
    <property type="nucleotide sequence ID" value="NZ_BOMK01000003.1"/>
</dbReference>
<dbReference type="InterPro" id="IPR003959">
    <property type="entry name" value="ATPase_AAA_core"/>
</dbReference>
<dbReference type="InterPro" id="IPR003593">
    <property type="entry name" value="AAA+_ATPase"/>
</dbReference>
<dbReference type="PANTHER" id="PTHR23073">
    <property type="entry name" value="26S PROTEASOME REGULATORY SUBUNIT"/>
    <property type="match status" value="1"/>
</dbReference>
<dbReference type="AlphaFoldDB" id="A0A7W7I1N8"/>
<keyword evidence="6" id="KW-1185">Reference proteome</keyword>
<gene>
    <name evidence="5" type="ORF">BJ971_005167</name>
</gene>
<evidence type="ECO:0000313" key="5">
    <source>
        <dbReference type="EMBL" id="MBB4764611.1"/>
    </source>
</evidence>
<keyword evidence="3" id="KW-0067">ATP-binding</keyword>
<name>A0A7W7I1N8_9ACTN</name>
<reference evidence="5 6" key="1">
    <citation type="submission" date="2020-08" db="EMBL/GenBank/DDBJ databases">
        <title>Sequencing the genomes of 1000 actinobacteria strains.</title>
        <authorList>
            <person name="Klenk H.-P."/>
        </authorList>
    </citation>
    <scope>NUCLEOTIDE SEQUENCE [LARGE SCALE GENOMIC DNA]</scope>
    <source>
        <strain evidence="5 6">DSM 43149</strain>
    </source>
</reference>
<comment type="similarity">
    <text evidence="1">Belongs to the AAA ATPase family.</text>
</comment>
<dbReference type="GO" id="GO:0016887">
    <property type="term" value="F:ATP hydrolysis activity"/>
    <property type="evidence" value="ECO:0007669"/>
    <property type="project" value="InterPro"/>
</dbReference>
<sequence length="463" mass="50027">MDQRTEDFIAAFQIFLDEVVANHREGAQADGDRALAPILHEHLGADPRSIAVVGEEMPAYRFVDLDIALAELQDRDGEAQLLGIGGGEQRNHHSLGELLEMAGRFQQFPVGAVDYASVATGPQSTREAVSFGLRLFSYGASPVAVLQRAAAARYGSITARMEILSPAPGVAAALIAEVRELMVLRSVFRGQVLTLGGSDFEPGVGGITFHRRSALAPDDIVLPDGMLDRLHRHVAGVARHRERLRAAGQHLKRGLLLYGPPGTGKTHTVRYLLGALPELTVVLLSGPAIRHVSEAARMARALQPALVVLEDCDLVAESRDHGPGSQPLLFEVLEALDGLSDDADVAFLLTTNRVDVLEPALAQRPGRVDLAVEVPLPDQRARRLLLARYARRIAFSPAELDDVATRAEGMTASFFKELVRRAVLIAAEADRDTTDEDLTRATREMLDEAQSITRSLLGSTDPG</sequence>
<dbReference type="EMBL" id="JACHNH010000001">
    <property type="protein sequence ID" value="MBB4764611.1"/>
    <property type="molecule type" value="Genomic_DNA"/>
</dbReference>
<evidence type="ECO:0000256" key="3">
    <source>
        <dbReference type="ARBA" id="ARBA00022840"/>
    </source>
</evidence>
<dbReference type="GO" id="GO:0005524">
    <property type="term" value="F:ATP binding"/>
    <property type="evidence" value="ECO:0007669"/>
    <property type="project" value="UniProtKB-KW"/>
</dbReference>
<proteinExistence type="inferred from homology"/>
<dbReference type="Proteomes" id="UP000578112">
    <property type="component" value="Unassembled WGS sequence"/>
</dbReference>
<dbReference type="SMART" id="SM00382">
    <property type="entry name" value="AAA"/>
    <property type="match status" value="1"/>
</dbReference>
<dbReference type="Pfam" id="PF00004">
    <property type="entry name" value="AAA"/>
    <property type="match status" value="1"/>
</dbReference>
<dbReference type="InterPro" id="IPR027417">
    <property type="entry name" value="P-loop_NTPase"/>
</dbReference>
<keyword evidence="2" id="KW-0547">Nucleotide-binding</keyword>
<evidence type="ECO:0000313" key="6">
    <source>
        <dbReference type="Proteomes" id="UP000578112"/>
    </source>
</evidence>
<dbReference type="CDD" id="cd19481">
    <property type="entry name" value="RecA-like_protease"/>
    <property type="match status" value="1"/>
</dbReference>
<dbReference type="SUPFAM" id="SSF52540">
    <property type="entry name" value="P-loop containing nucleoside triphosphate hydrolases"/>
    <property type="match status" value="1"/>
</dbReference>
<feature type="domain" description="AAA+ ATPase" evidence="4">
    <location>
        <begin position="251"/>
        <end position="378"/>
    </location>
</feature>
<accession>A0A7W7I1N8</accession>
<dbReference type="InterPro" id="IPR050221">
    <property type="entry name" value="26S_Proteasome_ATPase"/>
</dbReference>
<evidence type="ECO:0000256" key="2">
    <source>
        <dbReference type="ARBA" id="ARBA00022741"/>
    </source>
</evidence>
<evidence type="ECO:0000259" key="4">
    <source>
        <dbReference type="SMART" id="SM00382"/>
    </source>
</evidence>
<comment type="caution">
    <text evidence="5">The sequence shown here is derived from an EMBL/GenBank/DDBJ whole genome shotgun (WGS) entry which is preliminary data.</text>
</comment>